<sequence length="75" mass="8237">MLSLLLPLISLLIQIQCLTVKSQPVPLNKICSDVTGNFTVNTTYAVNLDRLISSLSSLRQNHNGFYNISVGEDSD</sequence>
<proteinExistence type="predicted"/>
<protein>
    <submittedName>
        <fullName evidence="2">Uncharacterized protein</fullName>
    </submittedName>
</protein>
<keyword evidence="3" id="KW-1185">Reference proteome</keyword>
<organism evidence="2 3">
    <name type="scientific">Arabis nemorensis</name>
    <dbReference type="NCBI Taxonomy" id="586526"/>
    <lineage>
        <taxon>Eukaryota</taxon>
        <taxon>Viridiplantae</taxon>
        <taxon>Streptophyta</taxon>
        <taxon>Embryophyta</taxon>
        <taxon>Tracheophyta</taxon>
        <taxon>Spermatophyta</taxon>
        <taxon>Magnoliopsida</taxon>
        <taxon>eudicotyledons</taxon>
        <taxon>Gunneridae</taxon>
        <taxon>Pentapetalae</taxon>
        <taxon>rosids</taxon>
        <taxon>malvids</taxon>
        <taxon>Brassicales</taxon>
        <taxon>Brassicaceae</taxon>
        <taxon>Arabideae</taxon>
        <taxon>Arabis</taxon>
    </lineage>
</organism>
<dbReference type="Proteomes" id="UP000489600">
    <property type="component" value="Unassembled WGS sequence"/>
</dbReference>
<evidence type="ECO:0000256" key="1">
    <source>
        <dbReference type="SAM" id="SignalP"/>
    </source>
</evidence>
<gene>
    <name evidence="2" type="ORF">ANE_LOCUS20083</name>
</gene>
<reference evidence="2" key="1">
    <citation type="submission" date="2019-07" db="EMBL/GenBank/DDBJ databases">
        <authorList>
            <person name="Dittberner H."/>
        </authorList>
    </citation>
    <scope>NUCLEOTIDE SEQUENCE [LARGE SCALE GENOMIC DNA]</scope>
</reference>
<name>A0A565C7K5_9BRAS</name>
<dbReference type="AlphaFoldDB" id="A0A565C7K5"/>
<feature type="chain" id="PRO_5021932651" evidence="1">
    <location>
        <begin position="23"/>
        <end position="75"/>
    </location>
</feature>
<evidence type="ECO:0000313" key="3">
    <source>
        <dbReference type="Proteomes" id="UP000489600"/>
    </source>
</evidence>
<dbReference type="EMBL" id="CABITT030000007">
    <property type="protein sequence ID" value="VVB09639.1"/>
    <property type="molecule type" value="Genomic_DNA"/>
</dbReference>
<feature type="signal peptide" evidence="1">
    <location>
        <begin position="1"/>
        <end position="22"/>
    </location>
</feature>
<comment type="caution">
    <text evidence="2">The sequence shown here is derived from an EMBL/GenBank/DDBJ whole genome shotgun (WGS) entry which is preliminary data.</text>
</comment>
<evidence type="ECO:0000313" key="2">
    <source>
        <dbReference type="EMBL" id="VVB09639.1"/>
    </source>
</evidence>
<accession>A0A565C7K5</accession>
<keyword evidence="1" id="KW-0732">Signal</keyword>